<evidence type="ECO:0000256" key="1">
    <source>
        <dbReference type="SAM" id="MobiDB-lite"/>
    </source>
</evidence>
<evidence type="ECO:0000313" key="3">
    <source>
        <dbReference type="Proteomes" id="UP001234989"/>
    </source>
</evidence>
<evidence type="ECO:0000313" key="2">
    <source>
        <dbReference type="EMBL" id="WMV50940.1"/>
    </source>
</evidence>
<sequence>MMPFRYRKAPPLLAFGWYIFIRTDVPLPGDAAFCFVRPGHDLWVQASLFRGYRVLVTLPISGRDKLGIKAGRIPGGPQAVSSRVLFMDREIGMDPREDTSRSAPGQRDRFPSEAHSGSPVPP</sequence>
<accession>A0AAF0US11</accession>
<keyword evidence="3" id="KW-1185">Reference proteome</keyword>
<name>A0AAF0US11_SOLVR</name>
<protein>
    <submittedName>
        <fullName evidence="2">Uncharacterized protein</fullName>
    </submittedName>
</protein>
<dbReference type="EMBL" id="CP133621">
    <property type="protein sequence ID" value="WMV50940.1"/>
    <property type="molecule type" value="Genomic_DNA"/>
</dbReference>
<feature type="compositionally biased region" description="Basic and acidic residues" evidence="1">
    <location>
        <begin position="93"/>
        <end position="112"/>
    </location>
</feature>
<organism evidence="2 3">
    <name type="scientific">Solanum verrucosum</name>
    <dbReference type="NCBI Taxonomy" id="315347"/>
    <lineage>
        <taxon>Eukaryota</taxon>
        <taxon>Viridiplantae</taxon>
        <taxon>Streptophyta</taxon>
        <taxon>Embryophyta</taxon>
        <taxon>Tracheophyta</taxon>
        <taxon>Spermatophyta</taxon>
        <taxon>Magnoliopsida</taxon>
        <taxon>eudicotyledons</taxon>
        <taxon>Gunneridae</taxon>
        <taxon>Pentapetalae</taxon>
        <taxon>asterids</taxon>
        <taxon>lamiids</taxon>
        <taxon>Solanales</taxon>
        <taxon>Solanaceae</taxon>
        <taxon>Solanoideae</taxon>
        <taxon>Solaneae</taxon>
        <taxon>Solanum</taxon>
    </lineage>
</organism>
<gene>
    <name evidence="2" type="ORF">MTR67_044325</name>
</gene>
<reference evidence="2" key="1">
    <citation type="submission" date="2023-08" db="EMBL/GenBank/DDBJ databases">
        <title>A de novo genome assembly of Solanum verrucosum Schlechtendal, a Mexican diploid species geographically isolated from the other diploid A-genome species in potato relatives.</title>
        <authorList>
            <person name="Hosaka K."/>
        </authorList>
    </citation>
    <scope>NUCLEOTIDE SEQUENCE</scope>
    <source>
        <tissue evidence="2">Young leaves</tissue>
    </source>
</reference>
<dbReference type="Proteomes" id="UP001234989">
    <property type="component" value="Chromosome 10"/>
</dbReference>
<dbReference type="AlphaFoldDB" id="A0AAF0US11"/>
<proteinExistence type="predicted"/>
<feature type="region of interest" description="Disordered" evidence="1">
    <location>
        <begin position="93"/>
        <end position="122"/>
    </location>
</feature>